<protein>
    <submittedName>
        <fullName evidence="1">Uncharacterized protein</fullName>
    </submittedName>
</protein>
<proteinExistence type="predicted"/>
<reference evidence="1" key="1">
    <citation type="journal article" date="2020" name="Nature">
        <title>Giant virus diversity and host interactions through global metagenomics.</title>
        <authorList>
            <person name="Schulz F."/>
            <person name="Roux S."/>
            <person name="Paez-Espino D."/>
            <person name="Jungbluth S."/>
            <person name="Walsh D.A."/>
            <person name="Denef V.J."/>
            <person name="McMahon K.D."/>
            <person name="Konstantinidis K.T."/>
            <person name="Eloe-Fadrosh E.A."/>
            <person name="Kyrpides N.C."/>
            <person name="Woyke T."/>
        </authorList>
    </citation>
    <scope>NUCLEOTIDE SEQUENCE</scope>
    <source>
        <strain evidence="1">GVMAG-M-3300027708-39</strain>
    </source>
</reference>
<sequence length="216" mass="25381">MASIFTLENIEDFSEKLNIDELYEKKRQYDLSKLALYNKILNRIHVRIKTTSRQKVDEQFCWFVVPELIIGVPKYDQALCIAYLMDKLKENGFNIRYIHPNALFISWLHWVPSYVRTELKKKTGIVIDEYGQKVEGENDDNNNGFGLGQGRNTSRLKLEDRNPNDLMFNVKNQGSQQQNQDNVKQKKNYTPITSYKPSGNFVYNDDLLNKIEDKFL</sequence>
<dbReference type="Pfam" id="PF19063">
    <property type="entry name" value="DUF5759"/>
    <property type="match status" value="1"/>
</dbReference>
<organism evidence="1">
    <name type="scientific">viral metagenome</name>
    <dbReference type="NCBI Taxonomy" id="1070528"/>
    <lineage>
        <taxon>unclassified sequences</taxon>
        <taxon>metagenomes</taxon>
        <taxon>organismal metagenomes</taxon>
    </lineage>
</organism>
<evidence type="ECO:0000313" key="1">
    <source>
        <dbReference type="EMBL" id="QHU04217.1"/>
    </source>
</evidence>
<accession>A0A6C0JIG7</accession>
<dbReference type="InterPro" id="IPR043977">
    <property type="entry name" value="DUF5759"/>
</dbReference>
<name>A0A6C0JIG7_9ZZZZ</name>
<dbReference type="AlphaFoldDB" id="A0A6C0JIG7"/>
<dbReference type="EMBL" id="MN740394">
    <property type="protein sequence ID" value="QHU04217.1"/>
    <property type="molecule type" value="Genomic_DNA"/>
</dbReference>